<evidence type="ECO:0000259" key="4">
    <source>
        <dbReference type="Pfam" id="PF16016"/>
    </source>
</evidence>
<evidence type="ECO:0000313" key="5">
    <source>
        <dbReference type="EMBL" id="RNF00399.1"/>
    </source>
</evidence>
<dbReference type="VEuPathDB" id="TriTrypDB:TRSC58_02285"/>
<keyword evidence="3" id="KW-1133">Transmembrane helix</keyword>
<feature type="transmembrane region" description="Helical" evidence="3">
    <location>
        <begin position="286"/>
        <end position="307"/>
    </location>
</feature>
<proteinExistence type="predicted"/>
<gene>
    <name evidence="5" type="ORF">TraAM80_07746</name>
</gene>
<dbReference type="OrthoDB" id="251286at2759"/>
<feature type="non-terminal residue" evidence="5">
    <location>
        <position position="1"/>
    </location>
</feature>
<protein>
    <recommendedName>
        <fullName evidence="4">VASt domain-containing protein</fullName>
    </recommendedName>
</protein>
<comment type="caution">
    <text evidence="5">The sequence shown here is derived from an EMBL/GenBank/DDBJ whole genome shotgun (WGS) entry which is preliminary data.</text>
</comment>
<dbReference type="GO" id="GO:0016020">
    <property type="term" value="C:membrane"/>
    <property type="evidence" value="ECO:0007669"/>
    <property type="project" value="UniProtKB-SubCell"/>
</dbReference>
<keyword evidence="2 3" id="KW-0472">Membrane</keyword>
<reference evidence="5 6" key="1">
    <citation type="journal article" date="2018" name="BMC Genomics">
        <title>Genomic comparison of Trypanosoma conorhini and Trypanosoma rangeli to Trypanosoma cruzi strains of high and low virulence.</title>
        <authorList>
            <person name="Bradwell K.R."/>
            <person name="Koparde V.N."/>
            <person name="Matveyev A.V."/>
            <person name="Serrano M.G."/>
            <person name="Alves J.M."/>
            <person name="Parikh H."/>
            <person name="Huang B."/>
            <person name="Lee V."/>
            <person name="Espinosa-Alvarez O."/>
            <person name="Ortiz P.A."/>
            <person name="Costa-Martins A.G."/>
            <person name="Teixeira M.M."/>
            <person name="Buck G.A."/>
        </authorList>
    </citation>
    <scope>NUCLEOTIDE SEQUENCE [LARGE SCALE GENOMIC DNA]</scope>
    <source>
        <strain evidence="5 6">AM80</strain>
    </source>
</reference>
<evidence type="ECO:0000256" key="2">
    <source>
        <dbReference type="ARBA" id="ARBA00023136"/>
    </source>
</evidence>
<dbReference type="InterPro" id="IPR031968">
    <property type="entry name" value="VASt"/>
</dbReference>
<evidence type="ECO:0000256" key="1">
    <source>
        <dbReference type="ARBA" id="ARBA00004370"/>
    </source>
</evidence>
<dbReference type="AlphaFoldDB" id="A0A3R7RDH3"/>
<feature type="domain" description="VASt" evidence="4">
    <location>
        <begin position="16"/>
        <end position="154"/>
    </location>
</feature>
<dbReference type="Proteomes" id="UP000283634">
    <property type="component" value="Unassembled WGS sequence"/>
</dbReference>
<evidence type="ECO:0000256" key="3">
    <source>
        <dbReference type="SAM" id="Phobius"/>
    </source>
</evidence>
<evidence type="ECO:0000313" key="6">
    <source>
        <dbReference type="Proteomes" id="UP000283634"/>
    </source>
</evidence>
<dbReference type="GeneID" id="40331679"/>
<organism evidence="5 6">
    <name type="scientific">Trypanosoma rangeli</name>
    <dbReference type="NCBI Taxonomy" id="5698"/>
    <lineage>
        <taxon>Eukaryota</taxon>
        <taxon>Discoba</taxon>
        <taxon>Euglenozoa</taxon>
        <taxon>Kinetoplastea</taxon>
        <taxon>Metakinetoplastina</taxon>
        <taxon>Trypanosomatida</taxon>
        <taxon>Trypanosomatidae</taxon>
        <taxon>Trypanosoma</taxon>
        <taxon>Herpetosoma</taxon>
    </lineage>
</organism>
<comment type="subcellular location">
    <subcellularLocation>
        <location evidence="1">Membrane</location>
    </subcellularLocation>
</comment>
<keyword evidence="6" id="KW-1185">Reference proteome</keyword>
<sequence>KELVAPIVLPEGKTVLDVFRVCFDDNASLLEEYHTARKDTNQKWEPWRLAKTGSPRFSGQRLFTCTTIIRALVSKACPFTEYQRYAFMNIGGKEPTLVVQLSGQAEGVMFADAFRAETLLIFTQLGASVTMRALGHVQFLRDVWIKGKILRTSLNTEMPECYRKLGYMLIERLQGDTLDSLGVTERFEASPPLQASTVEPRKDSSHVSIVVWKPAIYVEFVLEVLSVLLCINSFLHTYFFTASTPAIGIKRPAAAVSKVCLVLSDVEQSLNTEVLSSLFIDLLRPFFLASLVCLLCVIHGFICRTLAHMR</sequence>
<dbReference type="Pfam" id="PF16016">
    <property type="entry name" value="VASt"/>
    <property type="match status" value="1"/>
</dbReference>
<name>A0A3R7RDH3_TRYRA</name>
<dbReference type="EMBL" id="MKGL01000328">
    <property type="protein sequence ID" value="RNF00399.1"/>
    <property type="molecule type" value="Genomic_DNA"/>
</dbReference>
<accession>A0A3R7RDH3</accession>
<dbReference type="RefSeq" id="XP_029235746.1">
    <property type="nucleotide sequence ID" value="XM_029384526.1"/>
</dbReference>
<keyword evidence="3" id="KW-0812">Transmembrane</keyword>